<comment type="catalytic activity">
    <reaction evidence="14">
        <text>a CDP-1,2-diacyl-sn-glycerol + sn-glycerol 3-phosphate = a 1,2-diacyl-sn-glycero-3-phospho-(1'-sn-glycero-3'-phosphate) + CMP + H(+)</text>
        <dbReference type="Rhea" id="RHEA:12593"/>
        <dbReference type="ChEBI" id="CHEBI:15378"/>
        <dbReference type="ChEBI" id="CHEBI:57597"/>
        <dbReference type="ChEBI" id="CHEBI:58332"/>
        <dbReference type="ChEBI" id="CHEBI:60110"/>
        <dbReference type="ChEBI" id="CHEBI:60377"/>
        <dbReference type="EC" id="2.7.8.5"/>
    </reaction>
</comment>
<evidence type="ECO:0000256" key="10">
    <source>
        <dbReference type="ARBA" id="ARBA00023098"/>
    </source>
</evidence>
<keyword evidence="7 16" id="KW-0808">Transferase</keyword>
<protein>
    <recommendedName>
        <fullName evidence="5 15">CDP-diacylglycerol--glycerol-3-phosphate 3-phosphatidyltransferase</fullName>
        <ecNumber evidence="4 15">2.7.8.5</ecNumber>
    </recommendedName>
</protein>
<name>A0A1M7THE9_9BACT</name>
<comment type="pathway">
    <text evidence="2">Phospholipid metabolism; phosphatidylglycerol biosynthesis; phosphatidylglycerol from CDP-diacylglycerol: step 1/2.</text>
</comment>
<comment type="similarity">
    <text evidence="3 16">Belongs to the CDP-alcohol phosphatidyltransferase class-I family.</text>
</comment>
<dbReference type="NCBIfam" id="TIGR00560">
    <property type="entry name" value="pgsA"/>
    <property type="match status" value="1"/>
</dbReference>
<feature type="transmembrane region" description="Helical" evidence="17">
    <location>
        <begin position="12"/>
        <end position="30"/>
    </location>
</feature>
<keyword evidence="8 17" id="KW-0812">Transmembrane</keyword>
<dbReference type="InterPro" id="IPR004570">
    <property type="entry name" value="Phosphatidylglycerol_P_synth"/>
</dbReference>
<dbReference type="PANTHER" id="PTHR14269:SF62">
    <property type="entry name" value="CDP-DIACYLGLYCEROL--GLYCEROL-3-PHOSPHATE 3-PHOSPHATIDYLTRANSFERASE 1, CHLOROPLASTIC"/>
    <property type="match status" value="1"/>
</dbReference>
<dbReference type="InterPro" id="IPR043130">
    <property type="entry name" value="CDP-OH_PTrfase_TM_dom"/>
</dbReference>
<comment type="subcellular location">
    <subcellularLocation>
        <location evidence="1">Membrane</location>
        <topology evidence="1">Multi-pass membrane protein</topology>
    </subcellularLocation>
</comment>
<dbReference type="Pfam" id="PF01066">
    <property type="entry name" value="CDP-OH_P_transf"/>
    <property type="match status" value="1"/>
</dbReference>
<evidence type="ECO:0000256" key="5">
    <source>
        <dbReference type="ARBA" id="ARBA00014944"/>
    </source>
</evidence>
<evidence type="ECO:0000256" key="4">
    <source>
        <dbReference type="ARBA" id="ARBA00013170"/>
    </source>
</evidence>
<keyword evidence="6" id="KW-0444">Lipid biosynthesis</keyword>
<evidence type="ECO:0000256" key="14">
    <source>
        <dbReference type="ARBA" id="ARBA00048586"/>
    </source>
</evidence>
<proteinExistence type="inferred from homology"/>
<dbReference type="Proteomes" id="UP000186469">
    <property type="component" value="Unassembled WGS sequence"/>
</dbReference>
<dbReference type="AlphaFoldDB" id="A0A1M7THE9"/>
<keyword evidence="12" id="KW-0594">Phospholipid biosynthesis</keyword>
<evidence type="ECO:0000256" key="16">
    <source>
        <dbReference type="RuleBase" id="RU003750"/>
    </source>
</evidence>
<evidence type="ECO:0000256" key="12">
    <source>
        <dbReference type="ARBA" id="ARBA00023209"/>
    </source>
</evidence>
<evidence type="ECO:0000256" key="13">
    <source>
        <dbReference type="ARBA" id="ARBA00023264"/>
    </source>
</evidence>
<keyword evidence="19" id="KW-1185">Reference proteome</keyword>
<evidence type="ECO:0000256" key="1">
    <source>
        <dbReference type="ARBA" id="ARBA00004141"/>
    </source>
</evidence>
<keyword evidence="13" id="KW-1208">Phospholipid metabolism</keyword>
<gene>
    <name evidence="18" type="ORF">SAMN02745728_02003</name>
</gene>
<evidence type="ECO:0000256" key="7">
    <source>
        <dbReference type="ARBA" id="ARBA00022679"/>
    </source>
</evidence>
<feature type="transmembrane region" description="Helical" evidence="17">
    <location>
        <begin position="125"/>
        <end position="143"/>
    </location>
</feature>
<evidence type="ECO:0000256" key="8">
    <source>
        <dbReference type="ARBA" id="ARBA00022692"/>
    </source>
</evidence>
<feature type="transmembrane region" description="Helical" evidence="17">
    <location>
        <begin position="149"/>
        <end position="175"/>
    </location>
</feature>
<accession>A0A1M7THE9</accession>
<evidence type="ECO:0000256" key="11">
    <source>
        <dbReference type="ARBA" id="ARBA00023136"/>
    </source>
</evidence>
<sequence length="191" mass="21471">MHKKIFNTANQITMFRMFVVPIIVLFMYIPGVFSDWIALFLFTIASLSDLIDGHIARKENIVTSFGKFLDPLADKILVTSVLIVLVDLGRVPAWVVILILCRELMVTGLRAVAASDGIVVAADRFGKLKTILQLIALGFLIVYREVWGFNIALIGMTILYLALIVTIFSGVNYFIGFYRRWNSEYSSGLNK</sequence>
<dbReference type="EMBL" id="FRDI01000012">
    <property type="protein sequence ID" value="SHN70140.1"/>
    <property type="molecule type" value="Genomic_DNA"/>
</dbReference>
<keyword evidence="11 17" id="KW-0472">Membrane</keyword>
<dbReference type="InterPro" id="IPR050324">
    <property type="entry name" value="CDP-alcohol_PTase-I"/>
</dbReference>
<reference evidence="18 19" key="1">
    <citation type="submission" date="2016-12" db="EMBL/GenBank/DDBJ databases">
        <authorList>
            <person name="Song W.-J."/>
            <person name="Kurnit D.M."/>
        </authorList>
    </citation>
    <scope>NUCLEOTIDE SEQUENCE [LARGE SCALE GENOMIC DNA]</scope>
    <source>
        <strain evidence="18 19">DSM 11393</strain>
    </source>
</reference>
<keyword evidence="9 17" id="KW-1133">Transmembrane helix</keyword>
<evidence type="ECO:0000313" key="18">
    <source>
        <dbReference type="EMBL" id="SHN70140.1"/>
    </source>
</evidence>
<dbReference type="Gene3D" id="1.20.120.1760">
    <property type="match status" value="1"/>
</dbReference>
<evidence type="ECO:0000256" key="17">
    <source>
        <dbReference type="SAM" id="Phobius"/>
    </source>
</evidence>
<evidence type="ECO:0000256" key="9">
    <source>
        <dbReference type="ARBA" id="ARBA00022989"/>
    </source>
</evidence>
<organism evidence="18 19">
    <name type="scientific">Desulfovibrio litoralis DSM 11393</name>
    <dbReference type="NCBI Taxonomy" id="1121455"/>
    <lineage>
        <taxon>Bacteria</taxon>
        <taxon>Pseudomonadati</taxon>
        <taxon>Thermodesulfobacteriota</taxon>
        <taxon>Desulfovibrionia</taxon>
        <taxon>Desulfovibrionales</taxon>
        <taxon>Desulfovibrionaceae</taxon>
        <taxon>Desulfovibrio</taxon>
    </lineage>
</organism>
<dbReference type="PROSITE" id="PS00379">
    <property type="entry name" value="CDP_ALCOHOL_P_TRANSF"/>
    <property type="match status" value="1"/>
</dbReference>
<dbReference type="EC" id="2.7.8.5" evidence="4 15"/>
<keyword evidence="10" id="KW-0443">Lipid metabolism</keyword>
<dbReference type="GO" id="GO:0008444">
    <property type="term" value="F:CDP-diacylglycerol-glycerol-3-phosphate 3-phosphatidyltransferase activity"/>
    <property type="evidence" value="ECO:0007669"/>
    <property type="project" value="UniProtKB-UniRule"/>
</dbReference>
<evidence type="ECO:0000256" key="15">
    <source>
        <dbReference type="NCBIfam" id="TIGR00560"/>
    </source>
</evidence>
<evidence type="ECO:0000256" key="2">
    <source>
        <dbReference type="ARBA" id="ARBA00005042"/>
    </source>
</evidence>
<dbReference type="GO" id="GO:0016020">
    <property type="term" value="C:membrane"/>
    <property type="evidence" value="ECO:0007669"/>
    <property type="project" value="UniProtKB-SubCell"/>
</dbReference>
<evidence type="ECO:0000313" key="19">
    <source>
        <dbReference type="Proteomes" id="UP000186469"/>
    </source>
</evidence>
<dbReference type="GO" id="GO:0046474">
    <property type="term" value="P:glycerophospholipid biosynthetic process"/>
    <property type="evidence" value="ECO:0007669"/>
    <property type="project" value="TreeGrafter"/>
</dbReference>
<dbReference type="PANTHER" id="PTHR14269">
    <property type="entry name" value="CDP-DIACYLGLYCEROL--GLYCEROL-3-PHOSPHATE 3-PHOSPHATIDYLTRANSFERASE-RELATED"/>
    <property type="match status" value="1"/>
</dbReference>
<dbReference type="STRING" id="1121455.SAMN02745728_02003"/>
<dbReference type="InterPro" id="IPR048254">
    <property type="entry name" value="CDP_ALCOHOL_P_TRANSF_CS"/>
</dbReference>
<dbReference type="PIRSF" id="PIRSF000847">
    <property type="entry name" value="Phos_ph_gly_syn"/>
    <property type="match status" value="1"/>
</dbReference>
<evidence type="ECO:0000256" key="6">
    <source>
        <dbReference type="ARBA" id="ARBA00022516"/>
    </source>
</evidence>
<dbReference type="InterPro" id="IPR000462">
    <property type="entry name" value="CDP-OH_P_trans"/>
</dbReference>
<evidence type="ECO:0000256" key="3">
    <source>
        <dbReference type="ARBA" id="ARBA00010441"/>
    </source>
</evidence>